<dbReference type="Pfam" id="PF02204">
    <property type="entry name" value="VPS9"/>
    <property type="match status" value="1"/>
</dbReference>
<dbReference type="GO" id="GO:0005829">
    <property type="term" value="C:cytosol"/>
    <property type="evidence" value="ECO:0007669"/>
    <property type="project" value="TreeGrafter"/>
</dbReference>
<reference evidence="2 3" key="1">
    <citation type="submission" date="2024-03" db="EMBL/GenBank/DDBJ databases">
        <title>The Acrasis kona genome and developmental transcriptomes reveal deep origins of eukaryotic multicellular pathways.</title>
        <authorList>
            <person name="Sheikh S."/>
            <person name="Fu C.-J."/>
            <person name="Brown M.W."/>
            <person name="Baldauf S.L."/>
        </authorList>
    </citation>
    <scope>NUCLEOTIDE SEQUENCE [LARGE SCALE GENOMIC DNA]</scope>
    <source>
        <strain evidence="2 3">ATCC MYA-3509</strain>
    </source>
</reference>
<dbReference type="InterPro" id="IPR003123">
    <property type="entry name" value="VPS9"/>
</dbReference>
<dbReference type="GO" id="GO:0016192">
    <property type="term" value="P:vesicle-mediated transport"/>
    <property type="evidence" value="ECO:0007669"/>
    <property type="project" value="InterPro"/>
</dbReference>
<evidence type="ECO:0000313" key="2">
    <source>
        <dbReference type="EMBL" id="KAL0490515.1"/>
    </source>
</evidence>
<dbReference type="GO" id="GO:0031267">
    <property type="term" value="F:small GTPase binding"/>
    <property type="evidence" value="ECO:0007669"/>
    <property type="project" value="TreeGrafter"/>
</dbReference>
<feature type="domain" description="VPS9" evidence="1">
    <location>
        <begin position="180"/>
        <end position="323"/>
    </location>
</feature>
<dbReference type="GO" id="GO:0030139">
    <property type="term" value="C:endocytic vesicle"/>
    <property type="evidence" value="ECO:0007669"/>
    <property type="project" value="TreeGrafter"/>
</dbReference>
<dbReference type="InterPro" id="IPR045046">
    <property type="entry name" value="Vps9-like"/>
</dbReference>
<comment type="caution">
    <text evidence="2">The sequence shown here is derived from an EMBL/GenBank/DDBJ whole genome shotgun (WGS) entry which is preliminary data.</text>
</comment>
<dbReference type="SUPFAM" id="SSF109993">
    <property type="entry name" value="VPS9 domain"/>
    <property type="match status" value="1"/>
</dbReference>
<dbReference type="Proteomes" id="UP001431209">
    <property type="component" value="Unassembled WGS sequence"/>
</dbReference>
<sequence length="375" mass="44267">MFCNRMFVDKKLRSNDTYQSKMKDQEGQPKAPHNIQYELARKKKDEFFNANRSLKVGAIDMLTSTLPMDRPSLFQPEEDDIVVSLENALLPPFLYDIFLTAVHQQEKQTDLLLITSGVDRKNAVDIVTRRYESLFDNYKDIFRETDVDSEHVILGRCIEKYMFEETNLFEYIFIECDQDRRTNEDISARLRSFSFLEPHHLGLPDNITENEMWSRSLRLMRGINTSRTLFGKIAVMQEALKSLFHTGLFPLEEMCTDLFLSAIIFMLSRANPKHLHSNVNFIMKYGMDTSLYQHCLINETGFLFTNLQCGYMFWKDLDFSDMNQVFQHLESDKQRQIRAKMNMWRHYRSESLAETDIGNKIVSWEYVNFESKKDT</sequence>
<accession>A0AAW2ZP01</accession>
<keyword evidence="3" id="KW-1185">Reference proteome</keyword>
<protein>
    <submittedName>
        <fullName evidence="2">Rab GTP exchange factor</fullName>
    </submittedName>
</protein>
<dbReference type="PROSITE" id="PS51205">
    <property type="entry name" value="VPS9"/>
    <property type="match status" value="1"/>
</dbReference>
<dbReference type="Gene3D" id="1.20.1050.80">
    <property type="entry name" value="VPS9 domain"/>
    <property type="match status" value="1"/>
</dbReference>
<dbReference type="GO" id="GO:0005085">
    <property type="term" value="F:guanyl-nucleotide exchange factor activity"/>
    <property type="evidence" value="ECO:0007669"/>
    <property type="project" value="InterPro"/>
</dbReference>
<dbReference type="EMBL" id="JAOPGA020001692">
    <property type="protein sequence ID" value="KAL0490515.1"/>
    <property type="molecule type" value="Genomic_DNA"/>
</dbReference>
<name>A0AAW2ZP01_9EUKA</name>
<dbReference type="AlphaFoldDB" id="A0AAW2ZP01"/>
<evidence type="ECO:0000259" key="1">
    <source>
        <dbReference type="PROSITE" id="PS51205"/>
    </source>
</evidence>
<dbReference type="InterPro" id="IPR037191">
    <property type="entry name" value="VPS9_dom_sf"/>
</dbReference>
<proteinExistence type="predicted"/>
<dbReference type="PANTHER" id="PTHR23101:SF25">
    <property type="entry name" value="GTPASE-ACTIVATING PROTEIN AND VPS9 DOMAIN-CONTAINING PROTEIN 1"/>
    <property type="match status" value="1"/>
</dbReference>
<gene>
    <name evidence="2" type="ORF">AKO1_003014</name>
</gene>
<dbReference type="PANTHER" id="PTHR23101">
    <property type="entry name" value="RAB GDP/GTP EXCHANGE FACTOR"/>
    <property type="match status" value="1"/>
</dbReference>
<organism evidence="2 3">
    <name type="scientific">Acrasis kona</name>
    <dbReference type="NCBI Taxonomy" id="1008807"/>
    <lineage>
        <taxon>Eukaryota</taxon>
        <taxon>Discoba</taxon>
        <taxon>Heterolobosea</taxon>
        <taxon>Tetramitia</taxon>
        <taxon>Eutetramitia</taxon>
        <taxon>Acrasidae</taxon>
        <taxon>Acrasis</taxon>
    </lineage>
</organism>
<evidence type="ECO:0000313" key="3">
    <source>
        <dbReference type="Proteomes" id="UP001431209"/>
    </source>
</evidence>